<accession>A0A3S1C8L5</accession>
<reference evidence="1 2" key="1">
    <citation type="journal article" date="2019" name="Genome Biol. Evol.">
        <title>Day and night: Metabolic profiles and evolutionary relationships of six axenic non-marine cyanobacteria.</title>
        <authorList>
            <person name="Will S.E."/>
            <person name="Henke P."/>
            <person name="Boedeker C."/>
            <person name="Huang S."/>
            <person name="Brinkmann H."/>
            <person name="Rohde M."/>
            <person name="Jarek M."/>
            <person name="Friedl T."/>
            <person name="Seufert S."/>
            <person name="Schumacher M."/>
            <person name="Overmann J."/>
            <person name="Neumann-Schaal M."/>
            <person name="Petersen J."/>
        </authorList>
    </citation>
    <scope>NUCLEOTIDE SEQUENCE [LARGE SCALE GENOMIC DNA]</scope>
    <source>
        <strain evidence="1 2">SAG 1403-4b</strain>
    </source>
</reference>
<evidence type="ECO:0000313" key="1">
    <source>
        <dbReference type="EMBL" id="RUS97237.1"/>
    </source>
</evidence>
<organism evidence="1 2">
    <name type="scientific">Trichormus variabilis SAG 1403-4b</name>
    <dbReference type="NCBI Taxonomy" id="447716"/>
    <lineage>
        <taxon>Bacteria</taxon>
        <taxon>Bacillati</taxon>
        <taxon>Cyanobacteriota</taxon>
        <taxon>Cyanophyceae</taxon>
        <taxon>Nostocales</taxon>
        <taxon>Nostocaceae</taxon>
        <taxon>Trichormus</taxon>
    </lineage>
</organism>
<proteinExistence type="predicted"/>
<keyword evidence="2" id="KW-1185">Reference proteome</keyword>
<dbReference type="RefSeq" id="WP_127053781.1">
    <property type="nucleotide sequence ID" value="NZ_RSCM01000005.1"/>
</dbReference>
<dbReference type="AlphaFoldDB" id="A0A3S1C8L5"/>
<dbReference type="Proteomes" id="UP000276103">
    <property type="component" value="Unassembled WGS sequence"/>
</dbReference>
<dbReference type="EMBL" id="RSCM01000005">
    <property type="protein sequence ID" value="RUS97237.1"/>
    <property type="molecule type" value="Genomic_DNA"/>
</dbReference>
<name>A0A3S1C8L5_ANAVA</name>
<evidence type="ECO:0000313" key="2">
    <source>
        <dbReference type="Proteomes" id="UP000276103"/>
    </source>
</evidence>
<comment type="caution">
    <text evidence="1">The sequence shown here is derived from an EMBL/GenBank/DDBJ whole genome shotgun (WGS) entry which is preliminary data.</text>
</comment>
<gene>
    <name evidence="1" type="ORF">DSM107003_19780</name>
</gene>
<sequence>MCLRYVESELSYSILSNSDTFGQLCDRTPKITLQAIALPKITLQAIALPKISQTLIYHIHHGIQAGLRYKTYV</sequence>
<protein>
    <submittedName>
        <fullName evidence="1">Uncharacterized protein</fullName>
    </submittedName>
</protein>